<feature type="transmembrane region" description="Helical" evidence="1">
    <location>
        <begin position="107"/>
        <end position="127"/>
    </location>
</feature>
<name>A0AAN6J5A5_9PEZI</name>
<keyword evidence="1" id="KW-0812">Transmembrane</keyword>
<keyword evidence="1" id="KW-1133">Transmembrane helix</keyword>
<protein>
    <submittedName>
        <fullName evidence="2">Uncharacterized protein</fullName>
    </submittedName>
</protein>
<evidence type="ECO:0000313" key="3">
    <source>
        <dbReference type="Proteomes" id="UP001168146"/>
    </source>
</evidence>
<dbReference type="AlphaFoldDB" id="A0AAN6J5A5"/>
<gene>
    <name evidence="2" type="ORF">LTR82_016528</name>
</gene>
<proteinExistence type="predicted"/>
<dbReference type="InterPro" id="IPR038213">
    <property type="entry name" value="IFI6/IFI27-like_sf"/>
</dbReference>
<dbReference type="EMBL" id="JASUXU010000107">
    <property type="protein sequence ID" value="KAK0305972.1"/>
    <property type="molecule type" value="Genomic_DNA"/>
</dbReference>
<keyword evidence="1" id="KW-0472">Membrane</keyword>
<reference evidence="2" key="1">
    <citation type="submission" date="2021-12" db="EMBL/GenBank/DDBJ databases">
        <title>Black yeast isolated from Biological Soil Crust.</title>
        <authorList>
            <person name="Kurbessoian T."/>
        </authorList>
    </citation>
    <scope>NUCLEOTIDE SEQUENCE</scope>
    <source>
        <strain evidence="2">CCFEE 5208</strain>
    </source>
</reference>
<dbReference type="Gene3D" id="6.10.110.10">
    <property type="match status" value="1"/>
</dbReference>
<feature type="transmembrane region" description="Helical" evidence="1">
    <location>
        <begin position="49"/>
        <end position="71"/>
    </location>
</feature>
<evidence type="ECO:0000256" key="1">
    <source>
        <dbReference type="SAM" id="Phobius"/>
    </source>
</evidence>
<sequence>MDEAGETAFEHALDFFGHLISGLLQIVWDLPRQYREDFNRNPDLSSLQILLLTIAAVPGLVVVPVLGLLGFGRRGPIGGSAAAAFQSTKGTTPGFRFKQSAGMGGKAMLHGAVTVVFAGAAVLTEIVKRHGDA</sequence>
<comment type="caution">
    <text evidence="2">The sequence shown here is derived from an EMBL/GenBank/DDBJ whole genome shotgun (WGS) entry which is preliminary data.</text>
</comment>
<organism evidence="2 3">
    <name type="scientific">Friedmanniomyces endolithicus</name>
    <dbReference type="NCBI Taxonomy" id="329885"/>
    <lineage>
        <taxon>Eukaryota</taxon>
        <taxon>Fungi</taxon>
        <taxon>Dikarya</taxon>
        <taxon>Ascomycota</taxon>
        <taxon>Pezizomycotina</taxon>
        <taxon>Dothideomycetes</taxon>
        <taxon>Dothideomycetidae</taxon>
        <taxon>Mycosphaerellales</taxon>
        <taxon>Teratosphaeriaceae</taxon>
        <taxon>Friedmanniomyces</taxon>
    </lineage>
</organism>
<evidence type="ECO:0000313" key="2">
    <source>
        <dbReference type="EMBL" id="KAK0305972.1"/>
    </source>
</evidence>
<dbReference type="Proteomes" id="UP001168146">
    <property type="component" value="Unassembled WGS sequence"/>
</dbReference>
<accession>A0AAN6J5A5</accession>